<dbReference type="SUPFAM" id="SSF81301">
    <property type="entry name" value="Nucleotidyltransferase"/>
    <property type="match status" value="1"/>
</dbReference>
<evidence type="ECO:0000259" key="1">
    <source>
        <dbReference type="Pfam" id="PF01909"/>
    </source>
</evidence>
<sequence>MQKAVRVCLFLRLIPFLRMVGLNGSMVRGEFREDSDIDFLIISANNRIFFVRQFVMFFLTIFGFKRSDQNSAGQICPNRWATTNKLQITPKDDYHAWTFSSTIPIYAQAATYEKFIKANGWMDNQGFPVKVQDILIPDSRLIILCKTWLESRLSGKLGNYFENIFKKSQLKRIKKKTEGDQNMWNIQISDDELCFHLKKEYVRHNLKPPIKTND</sequence>
<dbReference type="InterPro" id="IPR043519">
    <property type="entry name" value="NT_sf"/>
</dbReference>
<protein>
    <recommendedName>
        <fullName evidence="1">Polymerase nucleotidyl transferase domain-containing protein</fullName>
    </recommendedName>
</protein>
<dbReference type="CDD" id="cd05403">
    <property type="entry name" value="NT_KNTase_like"/>
    <property type="match status" value="1"/>
</dbReference>
<dbReference type="Gene3D" id="3.30.460.10">
    <property type="entry name" value="Beta Polymerase, domain 2"/>
    <property type="match status" value="1"/>
</dbReference>
<accession>A0A0G0LA44</accession>
<organism evidence="2 3">
    <name type="scientific">Berkelbacteria bacterium GW2011_GWA2_38_9</name>
    <dbReference type="NCBI Taxonomy" id="1618334"/>
    <lineage>
        <taxon>Bacteria</taxon>
        <taxon>Candidatus Berkelbacteria</taxon>
    </lineage>
</organism>
<dbReference type="Proteomes" id="UP000033934">
    <property type="component" value="Unassembled WGS sequence"/>
</dbReference>
<dbReference type="EMBL" id="LBVO01000045">
    <property type="protein sequence ID" value="KKQ87877.1"/>
    <property type="molecule type" value="Genomic_DNA"/>
</dbReference>
<evidence type="ECO:0000313" key="2">
    <source>
        <dbReference type="EMBL" id="KKQ87877.1"/>
    </source>
</evidence>
<comment type="caution">
    <text evidence="2">The sequence shown here is derived from an EMBL/GenBank/DDBJ whole genome shotgun (WGS) entry which is preliminary data.</text>
</comment>
<feature type="domain" description="Polymerase nucleotidyl transferase" evidence="1">
    <location>
        <begin position="19"/>
        <end position="47"/>
    </location>
</feature>
<dbReference type="InterPro" id="IPR002934">
    <property type="entry name" value="Polymerase_NTP_transf_dom"/>
</dbReference>
<gene>
    <name evidence="2" type="ORF">UT11_C0045G0003</name>
</gene>
<proteinExistence type="predicted"/>
<dbReference type="GO" id="GO:0016779">
    <property type="term" value="F:nucleotidyltransferase activity"/>
    <property type="evidence" value="ECO:0007669"/>
    <property type="project" value="InterPro"/>
</dbReference>
<dbReference type="Pfam" id="PF01909">
    <property type="entry name" value="NTP_transf_2"/>
    <property type="match status" value="1"/>
</dbReference>
<name>A0A0G0LA44_9BACT</name>
<evidence type="ECO:0000313" key="3">
    <source>
        <dbReference type="Proteomes" id="UP000033934"/>
    </source>
</evidence>
<dbReference type="AlphaFoldDB" id="A0A0G0LA44"/>
<reference evidence="2 3" key="1">
    <citation type="journal article" date="2015" name="Nature">
        <title>rRNA introns, odd ribosomes, and small enigmatic genomes across a large radiation of phyla.</title>
        <authorList>
            <person name="Brown C.T."/>
            <person name="Hug L.A."/>
            <person name="Thomas B.C."/>
            <person name="Sharon I."/>
            <person name="Castelle C.J."/>
            <person name="Singh A."/>
            <person name="Wilkins M.J."/>
            <person name="Williams K.H."/>
            <person name="Banfield J.F."/>
        </authorList>
    </citation>
    <scope>NUCLEOTIDE SEQUENCE [LARGE SCALE GENOMIC DNA]</scope>
</reference>